<sequence length="308" mass="34885">MDVNETLVLAAIFTAVLILTFTIINAVVQRREVERNMNAARSKRKADEQIDELLGSGNEQMRYYLEVVNKESADSLRMRLVQAGYFSSSAIHKFNLLRFGCVVLVFLAVQVLFPIVLPEASTTAAYAFGGIAGGLVFILCSWFLERRGKKRMREFRKLFPDFMDLLLVCVDAGLSINAAIDRVTREFLQTVPDFGVQLSFVNLEMRAGRSLHEALSNFAERVRVEEARTLAVLFRQSHELGSDVSRTLRSFAAEMRQMRIIKAEEKANQLPIKMLFPMAFFMFPVSLIIVVVPIMMTIIKLFLQMAPA</sequence>
<name>A0A934IKH7_9RHOB</name>
<dbReference type="InterPro" id="IPR018076">
    <property type="entry name" value="T2SS_GspF_dom"/>
</dbReference>
<evidence type="ECO:0000256" key="1">
    <source>
        <dbReference type="ARBA" id="ARBA00004651"/>
    </source>
</evidence>
<reference evidence="8" key="1">
    <citation type="submission" date="2020-12" db="EMBL/GenBank/DDBJ databases">
        <title>Bacterial taxonomy.</title>
        <authorList>
            <person name="Pan X."/>
        </authorList>
    </citation>
    <scope>NUCLEOTIDE SEQUENCE</scope>
    <source>
        <strain evidence="8">KCTC 52957</strain>
    </source>
</reference>
<dbReference type="GO" id="GO:0005886">
    <property type="term" value="C:plasma membrane"/>
    <property type="evidence" value="ECO:0007669"/>
    <property type="project" value="UniProtKB-SubCell"/>
</dbReference>
<organism evidence="8 9">
    <name type="scientific">Palleronia pontilimi</name>
    <dbReference type="NCBI Taxonomy" id="1964209"/>
    <lineage>
        <taxon>Bacteria</taxon>
        <taxon>Pseudomonadati</taxon>
        <taxon>Pseudomonadota</taxon>
        <taxon>Alphaproteobacteria</taxon>
        <taxon>Rhodobacterales</taxon>
        <taxon>Roseobacteraceae</taxon>
        <taxon>Palleronia</taxon>
    </lineage>
</organism>
<evidence type="ECO:0000256" key="5">
    <source>
        <dbReference type="ARBA" id="ARBA00023136"/>
    </source>
</evidence>
<accession>A0A934IKH7</accession>
<evidence type="ECO:0000259" key="7">
    <source>
        <dbReference type="Pfam" id="PF00482"/>
    </source>
</evidence>
<dbReference type="Proteomes" id="UP000642488">
    <property type="component" value="Unassembled WGS sequence"/>
</dbReference>
<feature type="transmembrane region" description="Helical" evidence="6">
    <location>
        <begin position="96"/>
        <end position="117"/>
    </location>
</feature>
<keyword evidence="3 6" id="KW-0812">Transmembrane</keyword>
<comment type="caution">
    <text evidence="8">The sequence shown here is derived from an EMBL/GenBank/DDBJ whole genome shotgun (WGS) entry which is preliminary data.</text>
</comment>
<feature type="transmembrane region" description="Helical" evidence="6">
    <location>
        <begin position="275"/>
        <end position="303"/>
    </location>
</feature>
<evidence type="ECO:0000256" key="3">
    <source>
        <dbReference type="ARBA" id="ARBA00022692"/>
    </source>
</evidence>
<keyword evidence="5 6" id="KW-0472">Membrane</keyword>
<feature type="transmembrane region" description="Helical" evidence="6">
    <location>
        <begin position="123"/>
        <end position="144"/>
    </location>
</feature>
<keyword evidence="9" id="KW-1185">Reference proteome</keyword>
<dbReference type="EMBL" id="JAEKPD010000013">
    <property type="protein sequence ID" value="MBJ3763649.1"/>
    <property type="molecule type" value="Genomic_DNA"/>
</dbReference>
<proteinExistence type="predicted"/>
<comment type="subcellular location">
    <subcellularLocation>
        <location evidence="1">Cell membrane</location>
        <topology evidence="1">Multi-pass membrane protein</topology>
    </subcellularLocation>
</comment>
<keyword evidence="4 6" id="KW-1133">Transmembrane helix</keyword>
<evidence type="ECO:0000313" key="8">
    <source>
        <dbReference type="EMBL" id="MBJ3763649.1"/>
    </source>
</evidence>
<gene>
    <name evidence="8" type="ORF">ILP92_12905</name>
</gene>
<dbReference type="PANTHER" id="PTHR35007">
    <property type="entry name" value="INTEGRAL MEMBRANE PROTEIN-RELATED"/>
    <property type="match status" value="1"/>
</dbReference>
<evidence type="ECO:0000256" key="4">
    <source>
        <dbReference type="ARBA" id="ARBA00022989"/>
    </source>
</evidence>
<dbReference type="PANTHER" id="PTHR35007:SF2">
    <property type="entry name" value="PILUS ASSEMBLE PROTEIN"/>
    <property type="match status" value="1"/>
</dbReference>
<evidence type="ECO:0000256" key="6">
    <source>
        <dbReference type="SAM" id="Phobius"/>
    </source>
</evidence>
<feature type="domain" description="Type II secretion system protein GspF" evidence="7">
    <location>
        <begin position="162"/>
        <end position="291"/>
    </location>
</feature>
<evidence type="ECO:0000313" key="9">
    <source>
        <dbReference type="Proteomes" id="UP000642488"/>
    </source>
</evidence>
<feature type="transmembrane region" description="Helical" evidence="6">
    <location>
        <begin position="6"/>
        <end position="28"/>
    </location>
</feature>
<dbReference type="AlphaFoldDB" id="A0A934IKH7"/>
<evidence type="ECO:0000256" key="2">
    <source>
        <dbReference type="ARBA" id="ARBA00022475"/>
    </source>
</evidence>
<dbReference type="Pfam" id="PF00482">
    <property type="entry name" value="T2SSF"/>
    <property type="match status" value="1"/>
</dbReference>
<protein>
    <submittedName>
        <fullName evidence="8">Type II secretion system F family protein</fullName>
    </submittedName>
</protein>
<keyword evidence="2" id="KW-1003">Cell membrane</keyword>